<dbReference type="KEGG" id="tes:BW730_14880"/>
<protein>
    <submittedName>
        <fullName evidence="3">Uncharacterized protein</fullName>
    </submittedName>
</protein>
<feature type="transmembrane region" description="Helical" evidence="2">
    <location>
        <begin position="63"/>
        <end position="85"/>
    </location>
</feature>
<keyword evidence="2" id="KW-1133">Transmembrane helix</keyword>
<sequence>MFHAPDLLLFLVPQVAMLALYIVGVIRSAGVARILLAIWVVIHFASTLFIVFVPGPLHPTDTVYILLNSGLGAVGSILLALALILGRPGYRGDPQPGYASPGYPPAAGPNPGYGSNAPYGH</sequence>
<dbReference type="STRING" id="1332264.BW730_14880"/>
<reference evidence="4" key="1">
    <citation type="submission" date="2017-02" db="EMBL/GenBank/DDBJ databases">
        <title>Tessaracoccus aquaemaris sp. nov., isolated from the intestine of a Korean rockfish, Sebastes schlegelii, in a marine aquaculture pond.</title>
        <authorList>
            <person name="Tak E.J."/>
            <person name="Bae J.-W."/>
        </authorList>
    </citation>
    <scope>NUCLEOTIDE SEQUENCE [LARGE SCALE GENOMIC DNA]</scope>
    <source>
        <strain evidence="4">NSG39</strain>
    </source>
</reference>
<feature type="transmembrane region" description="Helical" evidence="2">
    <location>
        <begin position="34"/>
        <end position="57"/>
    </location>
</feature>
<organism evidence="3 4">
    <name type="scientific">Tessaracoccus aquimaris</name>
    <dbReference type="NCBI Taxonomy" id="1332264"/>
    <lineage>
        <taxon>Bacteria</taxon>
        <taxon>Bacillati</taxon>
        <taxon>Actinomycetota</taxon>
        <taxon>Actinomycetes</taxon>
        <taxon>Propionibacteriales</taxon>
        <taxon>Propionibacteriaceae</taxon>
        <taxon>Tessaracoccus</taxon>
    </lineage>
</organism>
<dbReference type="RefSeq" id="WP_077686935.1">
    <property type="nucleotide sequence ID" value="NZ_CP019606.1"/>
</dbReference>
<proteinExistence type="predicted"/>
<dbReference type="AlphaFoldDB" id="A0A1Q2CR44"/>
<dbReference type="EMBL" id="CP019606">
    <property type="protein sequence ID" value="AQP48593.1"/>
    <property type="molecule type" value="Genomic_DNA"/>
</dbReference>
<feature type="region of interest" description="Disordered" evidence="1">
    <location>
        <begin position="96"/>
        <end position="121"/>
    </location>
</feature>
<name>A0A1Q2CR44_9ACTN</name>
<evidence type="ECO:0000256" key="2">
    <source>
        <dbReference type="SAM" id="Phobius"/>
    </source>
</evidence>
<keyword evidence="2" id="KW-0472">Membrane</keyword>
<evidence type="ECO:0000313" key="4">
    <source>
        <dbReference type="Proteomes" id="UP000188145"/>
    </source>
</evidence>
<evidence type="ECO:0000313" key="3">
    <source>
        <dbReference type="EMBL" id="AQP48593.1"/>
    </source>
</evidence>
<keyword evidence="4" id="KW-1185">Reference proteome</keyword>
<accession>A0A1Q2CR44</accession>
<dbReference type="Proteomes" id="UP000188145">
    <property type="component" value="Chromosome"/>
</dbReference>
<feature type="compositionally biased region" description="Low complexity" evidence="1">
    <location>
        <begin position="109"/>
        <end position="121"/>
    </location>
</feature>
<keyword evidence="2" id="KW-0812">Transmembrane</keyword>
<evidence type="ECO:0000256" key="1">
    <source>
        <dbReference type="SAM" id="MobiDB-lite"/>
    </source>
</evidence>
<feature type="transmembrane region" description="Helical" evidence="2">
    <location>
        <begin position="6"/>
        <end position="27"/>
    </location>
</feature>
<gene>
    <name evidence="3" type="ORF">BW730_14880</name>
</gene>